<protein>
    <submittedName>
        <fullName evidence="1">Uncharacterized protein</fullName>
    </submittedName>
</protein>
<dbReference type="AlphaFoldDB" id="A0A9D1GL58"/>
<dbReference type="EMBL" id="DVKS01000195">
    <property type="protein sequence ID" value="HIT42766.1"/>
    <property type="molecule type" value="Genomic_DNA"/>
</dbReference>
<reference evidence="1" key="2">
    <citation type="journal article" date="2021" name="PeerJ">
        <title>Extensive microbial diversity within the chicken gut microbiome revealed by metagenomics and culture.</title>
        <authorList>
            <person name="Gilroy R."/>
            <person name="Ravi A."/>
            <person name="Getino M."/>
            <person name="Pursley I."/>
            <person name="Horton D.L."/>
            <person name="Alikhan N.F."/>
            <person name="Baker D."/>
            <person name="Gharbi K."/>
            <person name="Hall N."/>
            <person name="Watson M."/>
            <person name="Adriaenssens E.M."/>
            <person name="Foster-Nyarko E."/>
            <person name="Jarju S."/>
            <person name="Secka A."/>
            <person name="Antonio M."/>
            <person name="Oren A."/>
            <person name="Chaudhuri R.R."/>
            <person name="La Ragione R."/>
            <person name="Hildebrand F."/>
            <person name="Pallen M.J."/>
        </authorList>
    </citation>
    <scope>NUCLEOTIDE SEQUENCE</scope>
    <source>
        <strain evidence="1">CHK123-3438</strain>
    </source>
</reference>
<evidence type="ECO:0000313" key="1">
    <source>
        <dbReference type="EMBL" id="HIT42766.1"/>
    </source>
</evidence>
<dbReference type="Proteomes" id="UP000886860">
    <property type="component" value="Unassembled WGS sequence"/>
</dbReference>
<organism evidence="1 2">
    <name type="scientific">Candidatus Caccovicinus merdipullorum</name>
    <dbReference type="NCBI Taxonomy" id="2840724"/>
    <lineage>
        <taxon>Bacteria</taxon>
        <taxon>Bacillati</taxon>
        <taxon>Bacillota</taxon>
        <taxon>Clostridia</taxon>
        <taxon>Eubacteriales</taxon>
        <taxon>Candidatus Caccovicinus</taxon>
    </lineage>
</organism>
<name>A0A9D1GL58_9FIRM</name>
<gene>
    <name evidence="1" type="ORF">IAB60_11850</name>
</gene>
<proteinExistence type="predicted"/>
<comment type="caution">
    <text evidence="1">The sequence shown here is derived from an EMBL/GenBank/DDBJ whole genome shotgun (WGS) entry which is preliminary data.</text>
</comment>
<reference evidence="1" key="1">
    <citation type="submission" date="2020-10" db="EMBL/GenBank/DDBJ databases">
        <authorList>
            <person name="Gilroy R."/>
        </authorList>
    </citation>
    <scope>NUCLEOTIDE SEQUENCE</scope>
    <source>
        <strain evidence="1">CHK123-3438</strain>
    </source>
</reference>
<accession>A0A9D1GL58</accession>
<evidence type="ECO:0000313" key="2">
    <source>
        <dbReference type="Proteomes" id="UP000886860"/>
    </source>
</evidence>
<sequence>MRISFKEFHRFLSEDDYTDKEIRHLFHAVKAMDQESRRWVLRWFNQGSYPDQEIEGVTAKYLVETCGYRPLNALIILDWLKADPQAAKYFVLKIPSTIPPGEAIGEEIEKIMEAEGIPVQKAEEEEELGDIL</sequence>